<dbReference type="InterPro" id="IPR027417">
    <property type="entry name" value="P-loop_NTPase"/>
</dbReference>
<evidence type="ECO:0000256" key="3">
    <source>
        <dbReference type="ARBA" id="ARBA00022490"/>
    </source>
</evidence>
<feature type="domain" description="Dynein heavy chain region D6 P-loop" evidence="10">
    <location>
        <begin position="3"/>
        <end position="88"/>
    </location>
</feature>
<keyword evidence="6" id="KW-0969">Cilium</keyword>
<feature type="region of interest" description="Disordered" evidence="9">
    <location>
        <begin position="337"/>
        <end position="380"/>
    </location>
</feature>
<dbReference type="InterPro" id="IPR043160">
    <property type="entry name" value="Dynein_C_barrel"/>
</dbReference>
<dbReference type="Gene3D" id="1.10.8.720">
    <property type="entry name" value="Region D6 of dynein motor"/>
    <property type="match status" value="1"/>
</dbReference>
<dbReference type="Pfam" id="PF18198">
    <property type="entry name" value="AAA_lid_11"/>
    <property type="match status" value="1"/>
</dbReference>
<dbReference type="GO" id="GO:0007018">
    <property type="term" value="P:microtubule-based movement"/>
    <property type="evidence" value="ECO:0007669"/>
    <property type="project" value="InterPro"/>
</dbReference>
<dbReference type="GO" id="GO:0051959">
    <property type="term" value="F:dynein light intermediate chain binding"/>
    <property type="evidence" value="ECO:0007669"/>
    <property type="project" value="InterPro"/>
</dbReference>
<keyword evidence="7" id="KW-0206">Cytoskeleton</keyword>
<reference evidence="14" key="1">
    <citation type="journal article" date="2012" name="PLoS Pathog.">
        <title>Comparative genomics of the apicomplexan parasites Toxoplasma gondii and Neospora caninum: Coccidia differing in host range and transmission strategy.</title>
        <authorList>
            <person name="Reid A.J."/>
            <person name="Vermont S.J."/>
            <person name="Cotton J.A."/>
            <person name="Harris D."/>
            <person name="Hill-Cawthorne G.A."/>
            <person name="Konen-Waisman S."/>
            <person name="Latham S.M."/>
            <person name="Mourier T."/>
            <person name="Norton R."/>
            <person name="Quail M.A."/>
            <person name="Sanders M."/>
            <person name="Shanmugam D."/>
            <person name="Sohal A."/>
            <person name="Wasmuth J.D."/>
            <person name="Brunk B."/>
            <person name="Grigg M.E."/>
            <person name="Howard J.C."/>
            <person name="Parkinson J."/>
            <person name="Roos D.S."/>
            <person name="Trees A.J."/>
            <person name="Berriman M."/>
            <person name="Pain A."/>
            <person name="Wastling J.M."/>
        </authorList>
    </citation>
    <scope>NUCLEOTIDE SEQUENCE [LARGE SCALE GENOMIC DNA]</scope>
    <source>
        <strain evidence="14">Liverpool</strain>
    </source>
</reference>
<feature type="compositionally biased region" description="Low complexity" evidence="9">
    <location>
        <begin position="367"/>
        <end position="377"/>
    </location>
</feature>
<evidence type="ECO:0000256" key="2">
    <source>
        <dbReference type="ARBA" id="ARBA00004245"/>
    </source>
</evidence>
<evidence type="ECO:0000256" key="8">
    <source>
        <dbReference type="ARBA" id="ARBA00023273"/>
    </source>
</evidence>
<feature type="domain" description="Dynein heavy chain C-terminal" evidence="12">
    <location>
        <begin position="428"/>
        <end position="575"/>
    </location>
</feature>
<feature type="domain" description="Dynein heavy chain AAA lid" evidence="11">
    <location>
        <begin position="133"/>
        <end position="274"/>
    </location>
</feature>
<evidence type="ECO:0000256" key="9">
    <source>
        <dbReference type="SAM" id="MobiDB-lite"/>
    </source>
</evidence>
<evidence type="ECO:0000256" key="6">
    <source>
        <dbReference type="ARBA" id="ARBA00023069"/>
    </source>
</evidence>
<evidence type="ECO:0000259" key="12">
    <source>
        <dbReference type="Pfam" id="PF18199"/>
    </source>
</evidence>
<dbReference type="eggNOG" id="KOG3595">
    <property type="taxonomic scope" value="Eukaryota"/>
</dbReference>
<keyword evidence="4" id="KW-0547">Nucleotide-binding</keyword>
<keyword evidence="3" id="KW-0963">Cytoplasm</keyword>
<accession>F0VD73</accession>
<feature type="region of interest" description="Disordered" evidence="9">
    <location>
        <begin position="36"/>
        <end position="56"/>
    </location>
</feature>
<dbReference type="InterPro" id="IPR041658">
    <property type="entry name" value="AAA_lid_11"/>
</dbReference>
<dbReference type="VEuPathDB" id="ToxoDB:NCLIV_013820"/>
<dbReference type="Gene3D" id="3.10.490.20">
    <property type="match status" value="1"/>
</dbReference>
<evidence type="ECO:0000256" key="4">
    <source>
        <dbReference type="ARBA" id="ARBA00022741"/>
    </source>
</evidence>
<feature type="compositionally biased region" description="Low complexity" evidence="9">
    <location>
        <begin position="36"/>
        <end position="51"/>
    </location>
</feature>
<keyword evidence="8" id="KW-0966">Cell projection</keyword>
<evidence type="ECO:0000259" key="10">
    <source>
        <dbReference type="Pfam" id="PF03028"/>
    </source>
</evidence>
<comment type="subcellular location">
    <subcellularLocation>
        <location evidence="1">Cell projection</location>
        <location evidence="1">Cilium</location>
    </subcellularLocation>
    <subcellularLocation>
        <location evidence="2">Cytoplasm</location>
        <location evidence="2">Cytoskeleton</location>
    </subcellularLocation>
</comment>
<dbReference type="InterPro" id="IPR026983">
    <property type="entry name" value="DHC"/>
</dbReference>
<evidence type="ECO:0000313" key="14">
    <source>
        <dbReference type="Proteomes" id="UP000007494"/>
    </source>
</evidence>
<dbReference type="GO" id="GO:0008569">
    <property type="term" value="F:minus-end-directed microtubule motor activity"/>
    <property type="evidence" value="ECO:0007669"/>
    <property type="project" value="InterPro"/>
</dbReference>
<dbReference type="EMBL" id="FR823386">
    <property type="protein sequence ID" value="CBZ51588.1"/>
    <property type="molecule type" value="Genomic_DNA"/>
</dbReference>
<dbReference type="FunFam" id="3.10.490.20:FF:000005">
    <property type="entry name" value="Dynein axonemal heavy chain 6"/>
    <property type="match status" value="1"/>
</dbReference>
<dbReference type="OMA" id="XITPAIT"/>
<dbReference type="GO" id="GO:0005929">
    <property type="term" value="C:cilium"/>
    <property type="evidence" value="ECO:0007669"/>
    <property type="project" value="UniProtKB-SubCell"/>
</dbReference>
<dbReference type="PANTHER" id="PTHR22878">
    <property type="entry name" value="DYNEIN HEAVY CHAIN 6, AXONEMAL-LIKE-RELATED"/>
    <property type="match status" value="1"/>
</dbReference>
<dbReference type="Pfam" id="PF18199">
    <property type="entry name" value="Dynein_C"/>
    <property type="match status" value="1"/>
</dbReference>
<evidence type="ECO:0000313" key="13">
    <source>
        <dbReference type="EMBL" id="CBZ51588.1"/>
    </source>
</evidence>
<dbReference type="GO" id="GO:0000166">
    <property type="term" value="F:nucleotide binding"/>
    <property type="evidence" value="ECO:0007669"/>
    <property type="project" value="UniProtKB-KW"/>
</dbReference>
<evidence type="ECO:0000259" key="11">
    <source>
        <dbReference type="Pfam" id="PF18198"/>
    </source>
</evidence>
<dbReference type="GO" id="GO:0045505">
    <property type="term" value="F:dynein intermediate chain binding"/>
    <property type="evidence" value="ECO:0007669"/>
    <property type="project" value="InterPro"/>
</dbReference>
<dbReference type="PANTHER" id="PTHR22878:SF68">
    <property type="entry name" value="DYNEIN HEAVY CHAIN 6, AXONEMAL-LIKE"/>
    <property type="match status" value="1"/>
</dbReference>
<evidence type="ECO:0000256" key="1">
    <source>
        <dbReference type="ARBA" id="ARBA00004138"/>
    </source>
</evidence>
<dbReference type="OrthoDB" id="424310at2759"/>
<dbReference type="Proteomes" id="UP000007494">
    <property type="component" value="Chromosome V"/>
</dbReference>
<dbReference type="InterPro" id="IPR004273">
    <property type="entry name" value="Dynein_heavy_D6_P-loop"/>
</dbReference>
<dbReference type="InterPro" id="IPR042219">
    <property type="entry name" value="AAA_lid_11_sf"/>
</dbReference>
<dbReference type="GeneID" id="13443976"/>
<keyword evidence="14" id="KW-1185">Reference proteome</keyword>
<protein>
    <recommendedName>
        <fullName evidence="15">ATPase family associated with various cellular activities (AAA) domain-containing protein</fullName>
    </recommendedName>
</protein>
<dbReference type="GO" id="GO:0030286">
    <property type="term" value="C:dynein complex"/>
    <property type="evidence" value="ECO:0007669"/>
    <property type="project" value="InterPro"/>
</dbReference>
<dbReference type="AlphaFoldDB" id="F0VD73"/>
<evidence type="ECO:0008006" key="15">
    <source>
        <dbReference type="Google" id="ProtNLM"/>
    </source>
</evidence>
<keyword evidence="5" id="KW-0175">Coiled coil</keyword>
<evidence type="ECO:0000256" key="7">
    <source>
        <dbReference type="ARBA" id="ARBA00023212"/>
    </source>
</evidence>
<name>F0VD73_NEOCL</name>
<dbReference type="Gene3D" id="1.20.1270.280">
    <property type="match status" value="1"/>
</dbReference>
<organism evidence="13 14">
    <name type="scientific">Neospora caninum (strain Liverpool)</name>
    <dbReference type="NCBI Taxonomy" id="572307"/>
    <lineage>
        <taxon>Eukaryota</taxon>
        <taxon>Sar</taxon>
        <taxon>Alveolata</taxon>
        <taxon>Apicomplexa</taxon>
        <taxon>Conoidasida</taxon>
        <taxon>Coccidia</taxon>
        <taxon>Eucoccidiorida</taxon>
        <taxon>Eimeriorina</taxon>
        <taxon>Sarcocystidae</taxon>
        <taxon>Neospora</taxon>
    </lineage>
</organism>
<sequence length="579" mass="64384">MFRDGSWVLLQNCHLAKSWMPVLERFVFSLSEAESASCSSPSPRSSPSASLQNRERDTAVSPKFRLFMTSMPAPYFPVSVLKNSLKVTVEPPSGIRATLKRSIMNYTREDLDLFGRAPEGVSESESGRKADAWTRIRFALQFFHAVVQGRRTFGSLGWNVGHYFTESDLDASLVLFKSLFERQEKVEDFDFLPLQYLVGNINYGGCVTDEWDRRCLANLLSLYVSPEVVLEEDALSHLGLQRIPYAGSLEALNEYVETLPVEDKPEVFGLHPNATLRLHQERGAFLIQSVLAIASRDSATASSGGAREDQAMEFAQLMKQKLPPLLKFRPLSEESFAANQRGARSLPSGRSPARGRRHGEGSPLSGTAAQETETAQASKPESMATFLFQEAERFNALISLMGETLQQLELAVKGLTSFTVELDEMHTSFLNNQGFLTAVLQTYARKTLVPIDALGFTFRVMSTCNPEELVADDTLEDGCYVYGLYIDGARWNYNREVIDDQLPGAMHDIFPVILFQPGVHPALQDTDYSCPVYKTMRRAGVLSSTGHSTNFIAAVDLPTDQHPSKWILRGTALVCSVED</sequence>
<dbReference type="Gene3D" id="3.40.50.300">
    <property type="entry name" value="P-loop containing nucleotide triphosphate hydrolases"/>
    <property type="match status" value="1"/>
</dbReference>
<dbReference type="InterPro" id="IPR041228">
    <property type="entry name" value="Dynein_C"/>
</dbReference>
<dbReference type="InParanoid" id="F0VD73"/>
<proteinExistence type="predicted"/>
<dbReference type="RefSeq" id="XP_003881621.1">
    <property type="nucleotide sequence ID" value="XM_003881572.1"/>
</dbReference>
<gene>
    <name evidence="13" type="ORF">NCLIV_013820</name>
</gene>
<evidence type="ECO:0000256" key="5">
    <source>
        <dbReference type="ARBA" id="ARBA00023054"/>
    </source>
</evidence>
<dbReference type="Pfam" id="PF03028">
    <property type="entry name" value="Dynein_heavy"/>
    <property type="match status" value="1"/>
</dbReference>